<dbReference type="InterPro" id="IPR001647">
    <property type="entry name" value="HTH_TetR"/>
</dbReference>
<keyword evidence="7" id="KW-1185">Reference proteome</keyword>
<dbReference type="InterPro" id="IPR036271">
    <property type="entry name" value="Tet_transcr_reg_TetR-rel_C_sf"/>
</dbReference>
<gene>
    <name evidence="6" type="ORF">GCM10007964_50190</name>
</gene>
<dbReference type="Proteomes" id="UP000645217">
    <property type="component" value="Unassembled WGS sequence"/>
</dbReference>
<comment type="caution">
    <text evidence="6">The sequence shown here is derived from an EMBL/GenBank/DDBJ whole genome shotgun (WGS) entry which is preliminary data.</text>
</comment>
<dbReference type="AlphaFoldDB" id="A0A917VPT1"/>
<dbReference type="EMBL" id="BMNT01000029">
    <property type="protein sequence ID" value="GGL02052.1"/>
    <property type="molecule type" value="Genomic_DNA"/>
</dbReference>
<dbReference type="Pfam" id="PF21993">
    <property type="entry name" value="TetR_C_13_2"/>
    <property type="match status" value="1"/>
</dbReference>
<evidence type="ECO:0000259" key="5">
    <source>
        <dbReference type="Pfam" id="PF21993"/>
    </source>
</evidence>
<feature type="domain" description="Transcriptional regulator LmrA/YxaF-like C-terminal" evidence="5">
    <location>
        <begin position="101"/>
        <end position="183"/>
    </location>
</feature>
<dbReference type="SUPFAM" id="SSF46689">
    <property type="entry name" value="Homeodomain-like"/>
    <property type="match status" value="1"/>
</dbReference>
<dbReference type="Gene3D" id="1.10.357.10">
    <property type="entry name" value="Tetracycline Repressor, domain 2"/>
    <property type="match status" value="1"/>
</dbReference>
<accession>A0A917VPT1</accession>
<sequence>MSRTLTAKGAATRQRIVIAAALLIRDKGASETSLDDIRAATSTSKSQLFHYFPGGRSEILVAVAEHEAAQVIQAQQPFLGDLSTWRSWQQWREAVLAHYTELGERCPLGALTSELGRSSPEARAIVTLLYDTWEAALTGGVQALTAGRSPGADASARARAILAAVQGGVVMLGATGRVGYLEQALTLALEPLRPKEC</sequence>
<keyword evidence="3" id="KW-0804">Transcription</keyword>
<feature type="domain" description="HTH tetR-type" evidence="4">
    <location>
        <begin position="18"/>
        <end position="62"/>
    </location>
</feature>
<dbReference type="GO" id="GO:0003677">
    <property type="term" value="F:DNA binding"/>
    <property type="evidence" value="ECO:0007669"/>
    <property type="project" value="UniProtKB-KW"/>
</dbReference>
<evidence type="ECO:0000256" key="1">
    <source>
        <dbReference type="ARBA" id="ARBA00023015"/>
    </source>
</evidence>
<name>A0A917VPT1_9ACTN</name>
<proteinExistence type="predicted"/>
<evidence type="ECO:0000259" key="4">
    <source>
        <dbReference type="Pfam" id="PF00440"/>
    </source>
</evidence>
<keyword evidence="2" id="KW-0238">DNA-binding</keyword>
<dbReference type="InterPro" id="IPR009057">
    <property type="entry name" value="Homeodomain-like_sf"/>
</dbReference>
<dbReference type="Pfam" id="PF00440">
    <property type="entry name" value="TetR_N"/>
    <property type="match status" value="1"/>
</dbReference>
<dbReference type="InterPro" id="IPR054156">
    <property type="entry name" value="YxaF_TetR_C"/>
</dbReference>
<evidence type="ECO:0000256" key="3">
    <source>
        <dbReference type="ARBA" id="ARBA00023163"/>
    </source>
</evidence>
<keyword evidence="1" id="KW-0805">Transcription regulation</keyword>
<protein>
    <submittedName>
        <fullName evidence="6">TetR family transcriptional regulator</fullName>
    </submittedName>
</protein>
<organism evidence="6 7">
    <name type="scientific">Sphaerisporangium melleum</name>
    <dbReference type="NCBI Taxonomy" id="321316"/>
    <lineage>
        <taxon>Bacteria</taxon>
        <taxon>Bacillati</taxon>
        <taxon>Actinomycetota</taxon>
        <taxon>Actinomycetes</taxon>
        <taxon>Streptosporangiales</taxon>
        <taxon>Streptosporangiaceae</taxon>
        <taxon>Sphaerisporangium</taxon>
    </lineage>
</organism>
<dbReference type="PANTHER" id="PTHR47506">
    <property type="entry name" value="TRANSCRIPTIONAL REGULATORY PROTEIN"/>
    <property type="match status" value="1"/>
</dbReference>
<dbReference type="RefSeq" id="WP_189165494.1">
    <property type="nucleotide sequence ID" value="NZ_BMNT01000029.1"/>
</dbReference>
<evidence type="ECO:0000313" key="7">
    <source>
        <dbReference type="Proteomes" id="UP000645217"/>
    </source>
</evidence>
<reference evidence="6" key="2">
    <citation type="submission" date="2020-09" db="EMBL/GenBank/DDBJ databases">
        <authorList>
            <person name="Sun Q."/>
            <person name="Ohkuma M."/>
        </authorList>
    </citation>
    <scope>NUCLEOTIDE SEQUENCE</scope>
    <source>
        <strain evidence="6">JCM 13064</strain>
    </source>
</reference>
<evidence type="ECO:0000313" key="6">
    <source>
        <dbReference type="EMBL" id="GGL02052.1"/>
    </source>
</evidence>
<dbReference type="PANTHER" id="PTHR47506:SF1">
    <property type="entry name" value="HTH-TYPE TRANSCRIPTIONAL REGULATOR YJDC"/>
    <property type="match status" value="1"/>
</dbReference>
<reference evidence="6" key="1">
    <citation type="journal article" date="2014" name="Int. J. Syst. Evol. Microbiol.">
        <title>Complete genome sequence of Corynebacterium casei LMG S-19264T (=DSM 44701T), isolated from a smear-ripened cheese.</title>
        <authorList>
            <consortium name="US DOE Joint Genome Institute (JGI-PGF)"/>
            <person name="Walter F."/>
            <person name="Albersmeier A."/>
            <person name="Kalinowski J."/>
            <person name="Ruckert C."/>
        </authorList>
    </citation>
    <scope>NUCLEOTIDE SEQUENCE</scope>
    <source>
        <strain evidence="6">JCM 13064</strain>
    </source>
</reference>
<evidence type="ECO:0000256" key="2">
    <source>
        <dbReference type="ARBA" id="ARBA00023125"/>
    </source>
</evidence>
<dbReference type="SUPFAM" id="SSF48498">
    <property type="entry name" value="Tetracyclin repressor-like, C-terminal domain"/>
    <property type="match status" value="1"/>
</dbReference>